<dbReference type="SUPFAM" id="SSF55068">
    <property type="entry name" value="Peptide methionine sulfoxide reductase"/>
    <property type="match status" value="1"/>
</dbReference>
<evidence type="ECO:0000256" key="2">
    <source>
        <dbReference type="ARBA" id="ARBA00012502"/>
    </source>
</evidence>
<dbReference type="EMBL" id="CAIIXF020000003">
    <property type="protein sequence ID" value="CAH1779891.1"/>
    <property type="molecule type" value="Genomic_DNA"/>
</dbReference>
<accession>A0A8J1URQ1</accession>
<dbReference type="PANTHER" id="PTHR43774:SF1">
    <property type="entry name" value="PEPTIDE METHIONINE SULFOXIDE REDUCTASE MSRA 2"/>
    <property type="match status" value="1"/>
</dbReference>
<dbReference type="Gene3D" id="3.30.1060.10">
    <property type="entry name" value="Peptide methionine sulphoxide reductase MsrA"/>
    <property type="match status" value="1"/>
</dbReference>
<name>A0A8J1URQ1_OWEFU</name>
<evidence type="ECO:0000256" key="3">
    <source>
        <dbReference type="ARBA" id="ARBA00023002"/>
    </source>
</evidence>
<dbReference type="Pfam" id="PF01625">
    <property type="entry name" value="PMSR"/>
    <property type="match status" value="1"/>
</dbReference>
<keyword evidence="6" id="KW-1185">Reference proteome</keyword>
<dbReference type="EC" id="1.8.4.11" evidence="2"/>
<evidence type="ECO:0000313" key="6">
    <source>
        <dbReference type="Proteomes" id="UP000749559"/>
    </source>
</evidence>
<evidence type="ECO:0000256" key="1">
    <source>
        <dbReference type="ARBA" id="ARBA00005591"/>
    </source>
</evidence>
<dbReference type="FunFam" id="3.30.1060.10:FF:000004">
    <property type="entry name" value="Peptide methionine sulfoxide reductase A5"/>
    <property type="match status" value="1"/>
</dbReference>
<dbReference type="InterPro" id="IPR036509">
    <property type="entry name" value="Met_Sox_Rdtase_MsrA_sf"/>
</dbReference>
<dbReference type="Proteomes" id="UP000749559">
    <property type="component" value="Unassembled WGS sequence"/>
</dbReference>
<reference evidence="5" key="1">
    <citation type="submission" date="2022-03" db="EMBL/GenBank/DDBJ databases">
        <authorList>
            <person name="Martin C."/>
        </authorList>
    </citation>
    <scope>NUCLEOTIDE SEQUENCE</scope>
</reference>
<organism evidence="5 6">
    <name type="scientific">Owenia fusiformis</name>
    <name type="common">Polychaete worm</name>
    <dbReference type="NCBI Taxonomy" id="6347"/>
    <lineage>
        <taxon>Eukaryota</taxon>
        <taxon>Metazoa</taxon>
        <taxon>Spiralia</taxon>
        <taxon>Lophotrochozoa</taxon>
        <taxon>Annelida</taxon>
        <taxon>Polychaeta</taxon>
        <taxon>Sedentaria</taxon>
        <taxon>Canalipalpata</taxon>
        <taxon>Sabellida</taxon>
        <taxon>Oweniida</taxon>
        <taxon>Oweniidae</taxon>
        <taxon>Owenia</taxon>
    </lineage>
</organism>
<protein>
    <recommendedName>
        <fullName evidence="2">peptide-methionine (S)-S-oxide reductase</fullName>
        <ecNumber evidence="2">1.8.4.11</ecNumber>
    </recommendedName>
    <alternativeName>
        <fullName evidence="4">Peptide-methionine (S)-S-oxide reductase</fullName>
    </alternativeName>
</protein>
<dbReference type="InterPro" id="IPR049006">
    <property type="entry name" value="MsrA_helical"/>
</dbReference>
<dbReference type="GO" id="GO:0008113">
    <property type="term" value="F:peptide-methionine (S)-S-oxide reductase activity"/>
    <property type="evidence" value="ECO:0007669"/>
    <property type="project" value="UniProtKB-EC"/>
</dbReference>
<dbReference type="Pfam" id="PF20939">
    <property type="entry name" value="MsrA_helical"/>
    <property type="match status" value="1"/>
</dbReference>
<dbReference type="PANTHER" id="PTHR43774">
    <property type="entry name" value="PEPTIDE METHIONINE SULFOXIDE REDUCTASE"/>
    <property type="match status" value="1"/>
</dbReference>
<comment type="similarity">
    <text evidence="1">Belongs to the MsrA Met sulfoxide reductase family.</text>
</comment>
<gene>
    <name evidence="5" type="ORF">OFUS_LOCUS6652</name>
</gene>
<dbReference type="AlphaFoldDB" id="A0A8J1URQ1"/>
<evidence type="ECO:0000313" key="5">
    <source>
        <dbReference type="EMBL" id="CAH1779891.1"/>
    </source>
</evidence>
<evidence type="ECO:0000256" key="4">
    <source>
        <dbReference type="ARBA" id="ARBA00030643"/>
    </source>
</evidence>
<dbReference type="InterPro" id="IPR002569">
    <property type="entry name" value="Met_Sox_Rdtase_MsrA_dom"/>
</dbReference>
<keyword evidence="3" id="KW-0560">Oxidoreductase</keyword>
<dbReference type="OrthoDB" id="77405at2759"/>
<proteinExistence type="inferred from homology"/>
<sequence>MSYQFIYDTRMSKVIQHFKTSAFSRLWSNIGTAVSRQSSQSLDSKKAQFGCAPGVIRTRVGYTGGTTKFPTYRNLGDHTETVDIDFDPDVTSYEKLLEKFWKSHNPTQSHSRQYMSAIFFHGNEQRVQAETSMKEQQSNLAQPIATKILPAHQFYVAEDYHQKYMLRNSRDLFDSLGLDGEDLVKSHAAARANGYVAGFGKLQDFNNEFEKVGYSKRQIDLICKAIQRRS</sequence>
<comment type="caution">
    <text evidence="5">The sequence shown here is derived from an EMBL/GenBank/DDBJ whole genome shotgun (WGS) entry which is preliminary data.</text>
</comment>